<evidence type="ECO:0000313" key="2">
    <source>
        <dbReference type="EMBL" id="ABW27886.1"/>
    </source>
</evidence>
<evidence type="ECO:0000259" key="1">
    <source>
        <dbReference type="Pfam" id="PF12697"/>
    </source>
</evidence>
<dbReference type="GO" id="GO:0016787">
    <property type="term" value="F:hydrolase activity"/>
    <property type="evidence" value="ECO:0007669"/>
    <property type="project" value="UniProtKB-KW"/>
</dbReference>
<protein>
    <submittedName>
        <fullName evidence="2">Alpha/beta hydrolase fold</fullName>
    </submittedName>
</protein>
<dbReference type="InterPro" id="IPR000073">
    <property type="entry name" value="AB_hydrolase_1"/>
</dbReference>
<dbReference type="EMBL" id="CP000828">
    <property type="protein sequence ID" value="ABW27886.1"/>
    <property type="molecule type" value="Genomic_DNA"/>
</dbReference>
<keyword evidence="3" id="KW-1185">Reference proteome</keyword>
<keyword evidence="2" id="KW-0378">Hydrolase</keyword>
<dbReference type="eggNOG" id="COG2267">
    <property type="taxonomic scope" value="Bacteria"/>
</dbReference>
<sequence>MVTSLANQPQAANWQWQGFSIRYQYAGTNGPAVILIHGFGASSGHWRKNIAELAQDHRVYAVDLIGFGQSSKPTPGALMPGQSIAYEFETWGQQIVDFCQEVVGEAACLVGNSIGSIVALQAAVLAPQLTTSVVMLDCSLRLLHDRKRAGLPWYRKFSAPLFQSVLSVKSIGHFFFHRLARPKTVRQILEQAYGRTEAVTDELVDLLIQPALDPGAADVFLAFINYSQGPLPEDLLAEIACPVLCIWGADDPWEPVDLARELTQFSRVEDFIVLDGVGHCPQDEEPHQVNQIVSNWIATHPEK</sequence>
<feature type="domain" description="AB hydrolase-1" evidence="1">
    <location>
        <begin position="33"/>
        <end position="291"/>
    </location>
</feature>
<dbReference type="HOGENOM" id="CLU_020336_13_4_3"/>
<reference evidence="2 3" key="1">
    <citation type="journal article" date="2008" name="Proc. Natl. Acad. Sci. U.S.A.">
        <title>Niche adaptation and genome expansion in the chlorophyll d-producing cyanobacterium Acaryochloris marina.</title>
        <authorList>
            <person name="Swingley W.D."/>
            <person name="Chen M."/>
            <person name="Cheung P.C."/>
            <person name="Conrad A.L."/>
            <person name="Dejesa L.C."/>
            <person name="Hao J."/>
            <person name="Honchak B.M."/>
            <person name="Karbach L.E."/>
            <person name="Kurdoglu A."/>
            <person name="Lahiri S."/>
            <person name="Mastrian S.D."/>
            <person name="Miyashita H."/>
            <person name="Page L."/>
            <person name="Ramakrishna P."/>
            <person name="Satoh S."/>
            <person name="Sattley W.M."/>
            <person name="Shimada Y."/>
            <person name="Taylor H.L."/>
            <person name="Tomo T."/>
            <person name="Tsuchiya T."/>
            <person name="Wang Z.T."/>
            <person name="Raymond J."/>
            <person name="Mimuro M."/>
            <person name="Blankenship R.E."/>
            <person name="Touchman J.W."/>
        </authorList>
    </citation>
    <scope>NUCLEOTIDE SEQUENCE [LARGE SCALE GENOMIC DNA]</scope>
    <source>
        <strain evidence="3">MBIC 11017</strain>
    </source>
</reference>
<dbReference type="PANTHER" id="PTHR46438">
    <property type="entry name" value="ALPHA/BETA-HYDROLASES SUPERFAMILY PROTEIN"/>
    <property type="match status" value="1"/>
</dbReference>
<dbReference type="OrthoDB" id="9808398at2"/>
<dbReference type="Gene3D" id="3.40.50.1820">
    <property type="entry name" value="alpha/beta hydrolase"/>
    <property type="match status" value="1"/>
</dbReference>
<dbReference type="InterPro" id="IPR029058">
    <property type="entry name" value="AB_hydrolase_fold"/>
</dbReference>
<dbReference type="SUPFAM" id="SSF53474">
    <property type="entry name" value="alpha/beta-Hydrolases"/>
    <property type="match status" value="1"/>
</dbReference>
<dbReference type="PRINTS" id="PR00111">
    <property type="entry name" value="ABHYDROLASE"/>
</dbReference>
<proteinExistence type="predicted"/>
<organism evidence="2 3">
    <name type="scientific">Acaryochloris marina (strain MBIC 11017)</name>
    <dbReference type="NCBI Taxonomy" id="329726"/>
    <lineage>
        <taxon>Bacteria</taxon>
        <taxon>Bacillati</taxon>
        <taxon>Cyanobacteriota</taxon>
        <taxon>Cyanophyceae</taxon>
        <taxon>Acaryochloridales</taxon>
        <taxon>Acaryochloridaceae</taxon>
        <taxon>Acaryochloris</taxon>
    </lineage>
</organism>
<dbReference type="PANTHER" id="PTHR46438:SF12">
    <property type="entry name" value="ALPHA_BETA-HYDROLASES SUPERFAMILY PROTEIN"/>
    <property type="match status" value="1"/>
</dbReference>
<dbReference type="KEGG" id="amr:AM1_2887"/>
<accession>B0CAF1</accession>
<gene>
    <name evidence="2" type="ordered locus">AM1_2887</name>
</gene>
<dbReference type="Pfam" id="PF12697">
    <property type="entry name" value="Abhydrolase_6"/>
    <property type="match status" value="1"/>
</dbReference>
<dbReference type="STRING" id="329726.AM1_2887"/>
<name>B0CAF1_ACAM1</name>
<dbReference type="Proteomes" id="UP000000268">
    <property type="component" value="Chromosome"/>
</dbReference>
<evidence type="ECO:0000313" key="3">
    <source>
        <dbReference type="Proteomes" id="UP000000268"/>
    </source>
</evidence>
<dbReference type="RefSeq" id="WP_012163323.1">
    <property type="nucleotide sequence ID" value="NC_009925.1"/>
</dbReference>
<dbReference type="AlphaFoldDB" id="B0CAF1"/>